<keyword evidence="7" id="KW-1185">Reference proteome</keyword>
<name>A0ABP9J3A3_9MICO</name>
<dbReference type="SUPFAM" id="SSF48498">
    <property type="entry name" value="Tetracyclin repressor-like, C-terminal domain"/>
    <property type="match status" value="1"/>
</dbReference>
<dbReference type="InterPro" id="IPR036271">
    <property type="entry name" value="Tet_transcr_reg_TetR-rel_C_sf"/>
</dbReference>
<proteinExistence type="predicted"/>
<dbReference type="InterPro" id="IPR009057">
    <property type="entry name" value="Homeodomain-like_sf"/>
</dbReference>
<feature type="domain" description="HTH tetR-type" evidence="5">
    <location>
        <begin position="28"/>
        <end position="88"/>
    </location>
</feature>
<evidence type="ECO:0000313" key="7">
    <source>
        <dbReference type="Proteomes" id="UP001500427"/>
    </source>
</evidence>
<dbReference type="InterPro" id="IPR001647">
    <property type="entry name" value="HTH_TetR"/>
</dbReference>
<keyword evidence="2 4" id="KW-0238">DNA-binding</keyword>
<dbReference type="PROSITE" id="PS50977">
    <property type="entry name" value="HTH_TETR_2"/>
    <property type="match status" value="1"/>
</dbReference>
<protein>
    <submittedName>
        <fullName evidence="6">TetR/AcrR family transcriptional regulator</fullName>
    </submittedName>
</protein>
<reference evidence="7" key="1">
    <citation type="journal article" date="2019" name="Int. J. Syst. Evol. Microbiol.">
        <title>The Global Catalogue of Microorganisms (GCM) 10K type strain sequencing project: providing services to taxonomists for standard genome sequencing and annotation.</title>
        <authorList>
            <consortium name="The Broad Institute Genomics Platform"/>
            <consortium name="The Broad Institute Genome Sequencing Center for Infectious Disease"/>
            <person name="Wu L."/>
            <person name="Ma J."/>
        </authorList>
    </citation>
    <scope>NUCLEOTIDE SEQUENCE [LARGE SCALE GENOMIC DNA]</scope>
    <source>
        <strain evidence="7">JCM 17687</strain>
    </source>
</reference>
<evidence type="ECO:0000256" key="1">
    <source>
        <dbReference type="ARBA" id="ARBA00023015"/>
    </source>
</evidence>
<dbReference type="PANTHER" id="PTHR30055">
    <property type="entry name" value="HTH-TYPE TRANSCRIPTIONAL REGULATOR RUTR"/>
    <property type="match status" value="1"/>
</dbReference>
<organism evidence="6 7">
    <name type="scientific">Terrabacter aeriphilus</name>
    <dbReference type="NCBI Taxonomy" id="515662"/>
    <lineage>
        <taxon>Bacteria</taxon>
        <taxon>Bacillati</taxon>
        <taxon>Actinomycetota</taxon>
        <taxon>Actinomycetes</taxon>
        <taxon>Micrococcales</taxon>
        <taxon>Intrasporangiaceae</taxon>
        <taxon>Terrabacter</taxon>
    </lineage>
</organism>
<dbReference type="Pfam" id="PF00440">
    <property type="entry name" value="TetR_N"/>
    <property type="match status" value="1"/>
</dbReference>
<dbReference type="EMBL" id="BAABIW010000004">
    <property type="protein sequence ID" value="GAA5017588.1"/>
    <property type="molecule type" value="Genomic_DNA"/>
</dbReference>
<dbReference type="SUPFAM" id="SSF46689">
    <property type="entry name" value="Homeodomain-like"/>
    <property type="match status" value="1"/>
</dbReference>
<evidence type="ECO:0000256" key="3">
    <source>
        <dbReference type="ARBA" id="ARBA00023163"/>
    </source>
</evidence>
<comment type="caution">
    <text evidence="6">The sequence shown here is derived from an EMBL/GenBank/DDBJ whole genome shotgun (WGS) entry which is preliminary data.</text>
</comment>
<dbReference type="Proteomes" id="UP001500427">
    <property type="component" value="Unassembled WGS sequence"/>
</dbReference>
<dbReference type="InterPro" id="IPR025996">
    <property type="entry name" value="MT1864/Rv1816-like_C"/>
</dbReference>
<dbReference type="Pfam" id="PF13305">
    <property type="entry name" value="TetR_C_33"/>
    <property type="match status" value="1"/>
</dbReference>
<keyword evidence="1" id="KW-0805">Transcription regulation</keyword>
<keyword evidence="3" id="KW-0804">Transcription</keyword>
<dbReference type="PANTHER" id="PTHR30055:SF243">
    <property type="entry name" value="HTH-TYPE TRANSCRIPTIONAL REGULATOR RV1816"/>
    <property type="match status" value="1"/>
</dbReference>
<gene>
    <name evidence="6" type="ORF">GCM10023258_03930</name>
</gene>
<feature type="DNA-binding region" description="H-T-H motif" evidence="4">
    <location>
        <begin position="51"/>
        <end position="70"/>
    </location>
</feature>
<evidence type="ECO:0000256" key="4">
    <source>
        <dbReference type="PROSITE-ProRule" id="PRU00335"/>
    </source>
</evidence>
<sequence>MLTFFVPVWQARVMQTPAPLGKRARNRLAVEADILRVAREHLATDGAAALSLRAVARDLGMVSSGVYRYVESRDELLTRLIVDSYRSLTAAVRLAHDAVPAGDLTGRWDAIGRSLRGWALEHPHDFALLYGSPVPDYEAPAERTQEPGTAVLALLVRLLHDTRAASRLARPDALGIDPRAADAGLGALLGDEMFAGLALDASTLAQGVAAWTLLLGAVTSEVFDQLGPLPDGEALFECLLSASRHLVIATA</sequence>
<dbReference type="InterPro" id="IPR050109">
    <property type="entry name" value="HTH-type_TetR-like_transc_reg"/>
</dbReference>
<dbReference type="Gene3D" id="1.10.357.10">
    <property type="entry name" value="Tetracycline Repressor, domain 2"/>
    <property type="match status" value="1"/>
</dbReference>
<accession>A0ABP9J3A3</accession>
<evidence type="ECO:0000256" key="2">
    <source>
        <dbReference type="ARBA" id="ARBA00023125"/>
    </source>
</evidence>
<evidence type="ECO:0000313" key="6">
    <source>
        <dbReference type="EMBL" id="GAA5017588.1"/>
    </source>
</evidence>
<evidence type="ECO:0000259" key="5">
    <source>
        <dbReference type="PROSITE" id="PS50977"/>
    </source>
</evidence>